<name>A0ABT2WFN7_9BACI</name>
<evidence type="ECO:0000313" key="15">
    <source>
        <dbReference type="EMBL" id="MCU9594237.1"/>
    </source>
</evidence>
<evidence type="ECO:0000259" key="14">
    <source>
        <dbReference type="PROSITE" id="PS50975"/>
    </source>
</evidence>
<dbReference type="PROSITE" id="PS00184">
    <property type="entry name" value="GARS"/>
    <property type="match status" value="1"/>
</dbReference>
<comment type="cofactor">
    <cofactor evidence="1">
        <name>Mn(2+)</name>
        <dbReference type="ChEBI" id="CHEBI:29035"/>
    </cofactor>
</comment>
<dbReference type="Gene3D" id="3.40.50.20">
    <property type="match status" value="1"/>
</dbReference>
<dbReference type="InterPro" id="IPR000115">
    <property type="entry name" value="PRibGlycinamide_synth"/>
</dbReference>
<reference evidence="15 16" key="1">
    <citation type="submission" date="2022-10" db="EMBL/GenBank/DDBJ databases">
        <title>Description of Fervidibacillus gen. nov. in the family Fervidibacillaceae fam. nov. with two species, Fervidibacillus albus sp. nov., and Fervidibacillus halotolerans sp. nov., isolated from tidal flat sediments.</title>
        <authorList>
            <person name="Kwon K.K."/>
            <person name="Yang S.-H."/>
        </authorList>
    </citation>
    <scope>NUCLEOTIDE SEQUENCE [LARGE SCALE GENOMIC DNA]</scope>
    <source>
        <strain evidence="15 16">DSM 23332</strain>
    </source>
</reference>
<dbReference type="Gene3D" id="3.30.1490.20">
    <property type="entry name" value="ATP-grasp fold, A domain"/>
    <property type="match status" value="1"/>
</dbReference>
<evidence type="ECO:0000256" key="1">
    <source>
        <dbReference type="ARBA" id="ARBA00001936"/>
    </source>
</evidence>
<dbReference type="InterPro" id="IPR020561">
    <property type="entry name" value="PRibGlycinamid_synth_ATP-grasp"/>
</dbReference>
<evidence type="ECO:0000256" key="6">
    <source>
        <dbReference type="ARBA" id="ARBA00022741"/>
    </source>
</evidence>
<accession>A0ABT2WFN7</accession>
<evidence type="ECO:0000256" key="2">
    <source>
        <dbReference type="ARBA" id="ARBA00001946"/>
    </source>
</evidence>
<keyword evidence="5 12" id="KW-0436">Ligase</keyword>
<evidence type="ECO:0000256" key="13">
    <source>
        <dbReference type="PROSITE-ProRule" id="PRU00409"/>
    </source>
</evidence>
<dbReference type="SUPFAM" id="SSF51246">
    <property type="entry name" value="Rudiment single hybrid motif"/>
    <property type="match status" value="1"/>
</dbReference>
<dbReference type="EC" id="6.3.4.13" evidence="4 12"/>
<dbReference type="PANTHER" id="PTHR43472:SF1">
    <property type="entry name" value="PHOSPHORIBOSYLAMINE--GLYCINE LIGASE, CHLOROPLASTIC"/>
    <property type="match status" value="1"/>
</dbReference>
<comment type="pathway">
    <text evidence="3 12">Purine metabolism; IMP biosynthesis via de novo pathway; N(1)-(5-phospho-D-ribosyl)glycinamide from 5-phospho-alpha-D-ribose 1-diphosphate: step 2/2.</text>
</comment>
<evidence type="ECO:0000256" key="10">
    <source>
        <dbReference type="ARBA" id="ARBA00042242"/>
    </source>
</evidence>
<evidence type="ECO:0000256" key="5">
    <source>
        <dbReference type="ARBA" id="ARBA00022598"/>
    </source>
</evidence>
<dbReference type="NCBIfam" id="TIGR00877">
    <property type="entry name" value="purD"/>
    <property type="match status" value="1"/>
</dbReference>
<comment type="similarity">
    <text evidence="9 12">Belongs to the GARS family.</text>
</comment>
<dbReference type="SMART" id="SM01209">
    <property type="entry name" value="GARS_A"/>
    <property type="match status" value="1"/>
</dbReference>
<dbReference type="InterPro" id="IPR011761">
    <property type="entry name" value="ATP-grasp"/>
</dbReference>
<dbReference type="InterPro" id="IPR020560">
    <property type="entry name" value="PRibGlycinamide_synth_C-dom"/>
</dbReference>
<organism evidence="15 16">
    <name type="scientific">Pallidibacillus thermolactis</name>
    <dbReference type="NCBI Taxonomy" id="251051"/>
    <lineage>
        <taxon>Bacteria</taxon>
        <taxon>Bacillati</taxon>
        <taxon>Bacillota</taxon>
        <taxon>Bacilli</taxon>
        <taxon>Bacillales</taxon>
        <taxon>Bacillaceae</taxon>
        <taxon>Pallidibacillus</taxon>
    </lineage>
</organism>
<dbReference type="GO" id="GO:0004637">
    <property type="term" value="F:phosphoribosylamine-glycine ligase activity"/>
    <property type="evidence" value="ECO:0007669"/>
    <property type="project" value="UniProtKB-EC"/>
</dbReference>
<comment type="cofactor">
    <cofactor evidence="2">
        <name>Mg(2+)</name>
        <dbReference type="ChEBI" id="CHEBI:18420"/>
    </cofactor>
</comment>
<dbReference type="SMART" id="SM01210">
    <property type="entry name" value="GARS_C"/>
    <property type="match status" value="1"/>
</dbReference>
<evidence type="ECO:0000256" key="3">
    <source>
        <dbReference type="ARBA" id="ARBA00005174"/>
    </source>
</evidence>
<evidence type="ECO:0000256" key="7">
    <source>
        <dbReference type="ARBA" id="ARBA00022755"/>
    </source>
</evidence>
<gene>
    <name evidence="12 15" type="primary">purD</name>
    <name evidence="15" type="ORF">OEV82_07180</name>
</gene>
<dbReference type="PANTHER" id="PTHR43472">
    <property type="entry name" value="PHOSPHORIBOSYLAMINE--GLYCINE LIGASE"/>
    <property type="match status" value="1"/>
</dbReference>
<dbReference type="Pfam" id="PF02844">
    <property type="entry name" value="GARS_N"/>
    <property type="match status" value="1"/>
</dbReference>
<dbReference type="InterPro" id="IPR037123">
    <property type="entry name" value="PRibGlycinamide_synth_C_sf"/>
</dbReference>
<evidence type="ECO:0000256" key="11">
    <source>
        <dbReference type="ARBA" id="ARBA00042864"/>
    </source>
</evidence>
<evidence type="ECO:0000256" key="8">
    <source>
        <dbReference type="ARBA" id="ARBA00022840"/>
    </source>
</evidence>
<comment type="catalytic activity">
    <reaction evidence="12">
        <text>5-phospho-beta-D-ribosylamine + glycine + ATP = N(1)-(5-phospho-beta-D-ribosyl)glycinamide + ADP + phosphate + H(+)</text>
        <dbReference type="Rhea" id="RHEA:17453"/>
        <dbReference type="ChEBI" id="CHEBI:15378"/>
        <dbReference type="ChEBI" id="CHEBI:30616"/>
        <dbReference type="ChEBI" id="CHEBI:43474"/>
        <dbReference type="ChEBI" id="CHEBI:57305"/>
        <dbReference type="ChEBI" id="CHEBI:58681"/>
        <dbReference type="ChEBI" id="CHEBI:143788"/>
        <dbReference type="ChEBI" id="CHEBI:456216"/>
        <dbReference type="EC" id="6.3.4.13"/>
    </reaction>
</comment>
<dbReference type="SUPFAM" id="SSF56059">
    <property type="entry name" value="Glutathione synthetase ATP-binding domain-like"/>
    <property type="match status" value="1"/>
</dbReference>
<dbReference type="Pfam" id="PF01071">
    <property type="entry name" value="GARS_A"/>
    <property type="match status" value="1"/>
</dbReference>
<keyword evidence="16" id="KW-1185">Reference proteome</keyword>
<evidence type="ECO:0000256" key="12">
    <source>
        <dbReference type="HAMAP-Rule" id="MF_00138"/>
    </source>
</evidence>
<proteinExistence type="inferred from homology"/>
<dbReference type="Gene3D" id="3.90.600.10">
    <property type="entry name" value="Phosphoribosylglycinamide synthetase, C-terminal domain"/>
    <property type="match status" value="1"/>
</dbReference>
<dbReference type="InterPro" id="IPR016185">
    <property type="entry name" value="PreATP-grasp_dom_sf"/>
</dbReference>
<evidence type="ECO:0000256" key="9">
    <source>
        <dbReference type="ARBA" id="ARBA00038345"/>
    </source>
</evidence>
<dbReference type="InterPro" id="IPR020562">
    <property type="entry name" value="PRibGlycinamide_synth_N"/>
</dbReference>
<dbReference type="InterPro" id="IPR013815">
    <property type="entry name" value="ATP_grasp_subdomain_1"/>
</dbReference>
<dbReference type="Proteomes" id="UP001208656">
    <property type="component" value="Unassembled WGS sequence"/>
</dbReference>
<comment type="caution">
    <text evidence="15">The sequence shown here is derived from an EMBL/GenBank/DDBJ whole genome shotgun (WGS) entry which is preliminary data.</text>
</comment>
<dbReference type="SUPFAM" id="SSF52440">
    <property type="entry name" value="PreATP-grasp domain"/>
    <property type="match status" value="1"/>
</dbReference>
<keyword evidence="7 12" id="KW-0658">Purine biosynthesis</keyword>
<dbReference type="Pfam" id="PF02843">
    <property type="entry name" value="GARS_C"/>
    <property type="match status" value="1"/>
</dbReference>
<protein>
    <recommendedName>
        <fullName evidence="4 12">Phosphoribosylamine--glycine ligase</fullName>
        <ecNumber evidence="4 12">6.3.4.13</ecNumber>
    </recommendedName>
    <alternativeName>
        <fullName evidence="12">GARS</fullName>
    </alternativeName>
    <alternativeName>
        <fullName evidence="10 12">Glycinamide ribonucleotide synthetase</fullName>
    </alternativeName>
    <alternativeName>
        <fullName evidence="11 12">Phosphoribosylglycinamide synthetase</fullName>
    </alternativeName>
</protein>
<dbReference type="InterPro" id="IPR020559">
    <property type="entry name" value="PRibGlycinamide_synth_CS"/>
</dbReference>
<dbReference type="HAMAP" id="MF_00138">
    <property type="entry name" value="GARS"/>
    <property type="match status" value="1"/>
</dbReference>
<evidence type="ECO:0000256" key="4">
    <source>
        <dbReference type="ARBA" id="ARBA00013255"/>
    </source>
</evidence>
<keyword evidence="8 13" id="KW-0067">ATP-binding</keyword>
<feature type="domain" description="ATP-grasp" evidence="14">
    <location>
        <begin position="107"/>
        <end position="313"/>
    </location>
</feature>
<evidence type="ECO:0000313" key="16">
    <source>
        <dbReference type="Proteomes" id="UP001208656"/>
    </source>
</evidence>
<dbReference type="EMBL" id="JAOUSE010000016">
    <property type="protein sequence ID" value="MCU9594237.1"/>
    <property type="molecule type" value="Genomic_DNA"/>
</dbReference>
<dbReference type="InterPro" id="IPR011054">
    <property type="entry name" value="Rudment_hybrid_motif"/>
</dbReference>
<dbReference type="PROSITE" id="PS50975">
    <property type="entry name" value="ATP_GRASP"/>
    <property type="match status" value="1"/>
</dbReference>
<sequence length="423" mass="45804">MKVLVVGRGGREHAICQKVSESPLVEKVFVAPGNPGMINCATPVAIDESNHEELVQFAKDENIGLTIIGPEAPLLAGVSDQFRAAGLNVFGPSQLAAEIEGSKSFAKDLMKKYKIPTAKYGVFTDYESAKAFVLKKGAPIVLKADGLASGKGVIVATTLQSALSALEDYFINHKFGNAASKVVIEEFLEGEEFSLMALVNGTTVLPLEIAQDHKRAFDGDQGPNTGGMGAYSPVPFISDDIVQTAIRTVLQPVTEALKQEGRSFTGILYAGLIQTNEGPKVIEFNARFGDPETQVVLPRMKSDLVEVILRLLNGETPSIEWSKEAMLGVVIAASGYPENYEKGFALTGLENVTEPVKVFHAGTSLNEEGKYIANGGRLFLTAVKAPSLEEAQEKVYDELKKYSWNKTFYRKDIGYKAVNRVYS</sequence>
<keyword evidence="6 13" id="KW-0547">Nucleotide-binding</keyword>
<dbReference type="Gene3D" id="3.30.470.20">
    <property type="entry name" value="ATP-grasp fold, B domain"/>
    <property type="match status" value="1"/>
</dbReference>
<dbReference type="RefSeq" id="WP_263061448.1">
    <property type="nucleotide sequence ID" value="NZ_JAOUSE010000016.1"/>
</dbReference>